<dbReference type="Gene3D" id="3.20.20.70">
    <property type="entry name" value="Aldolase class I"/>
    <property type="match status" value="1"/>
</dbReference>
<evidence type="ECO:0000256" key="3">
    <source>
        <dbReference type="ARBA" id="ARBA00022575"/>
    </source>
</evidence>
<dbReference type="EMBL" id="LQNU01000002">
    <property type="protein sequence ID" value="KZE84857.1"/>
    <property type="molecule type" value="Genomic_DNA"/>
</dbReference>
<evidence type="ECO:0000256" key="6">
    <source>
        <dbReference type="ARBA" id="ARBA00023002"/>
    </source>
</evidence>
<evidence type="ECO:0000256" key="1">
    <source>
        <dbReference type="ARBA" id="ARBA00001917"/>
    </source>
</evidence>
<evidence type="ECO:0000256" key="4">
    <source>
        <dbReference type="ARBA" id="ARBA00022630"/>
    </source>
</evidence>
<keyword evidence="5" id="KW-0288">FMN</keyword>
<dbReference type="OrthoDB" id="9778912at2"/>
<protein>
    <recommendedName>
        <fullName evidence="8">Propionate 3-nitronate monooxygenase</fullName>
    </recommendedName>
</protein>
<organism evidence="10 11">
    <name type="scientific">Myroides marinus</name>
    <dbReference type="NCBI Taxonomy" id="703342"/>
    <lineage>
        <taxon>Bacteria</taxon>
        <taxon>Pseudomonadati</taxon>
        <taxon>Bacteroidota</taxon>
        <taxon>Flavobacteriia</taxon>
        <taxon>Flavobacteriales</taxon>
        <taxon>Flavobacteriaceae</taxon>
        <taxon>Myroides</taxon>
    </lineage>
</organism>
<comment type="similarity">
    <text evidence="2">Belongs to the nitronate monooxygenase family. NMO class I subfamily.</text>
</comment>
<dbReference type="Pfam" id="PF03060">
    <property type="entry name" value="NMO"/>
    <property type="match status" value="1"/>
</dbReference>
<keyword evidence="6" id="KW-0560">Oxidoreductase</keyword>
<dbReference type="InterPro" id="IPR013785">
    <property type="entry name" value="Aldolase_TIM"/>
</dbReference>
<name>A0A161SN86_9FLAO</name>
<evidence type="ECO:0000313" key="10">
    <source>
        <dbReference type="EMBL" id="KZE84857.1"/>
    </source>
</evidence>
<dbReference type="PANTHER" id="PTHR42747">
    <property type="entry name" value="NITRONATE MONOOXYGENASE-RELATED"/>
    <property type="match status" value="1"/>
</dbReference>
<accession>A0A161SN86</accession>
<dbReference type="SUPFAM" id="SSF51412">
    <property type="entry name" value="Inosine monophosphate dehydrogenase (IMPDH)"/>
    <property type="match status" value="1"/>
</dbReference>
<evidence type="ECO:0000313" key="11">
    <source>
        <dbReference type="Proteomes" id="UP000076630"/>
    </source>
</evidence>
<comment type="cofactor">
    <cofactor evidence="1">
        <name>FMN</name>
        <dbReference type="ChEBI" id="CHEBI:58210"/>
    </cofactor>
</comment>
<keyword evidence="7" id="KW-0503">Monooxygenase</keyword>
<gene>
    <name evidence="10" type="ORF">AV926_02475</name>
</gene>
<dbReference type="GO" id="GO:0009636">
    <property type="term" value="P:response to toxic substance"/>
    <property type="evidence" value="ECO:0007669"/>
    <property type="project" value="UniProtKB-KW"/>
</dbReference>
<dbReference type="PANTHER" id="PTHR42747:SF3">
    <property type="entry name" value="NITRONATE MONOOXYGENASE-RELATED"/>
    <property type="match status" value="1"/>
</dbReference>
<evidence type="ECO:0000256" key="9">
    <source>
        <dbReference type="ARBA" id="ARBA00049401"/>
    </source>
</evidence>
<dbReference type="GO" id="GO:0018580">
    <property type="term" value="F:nitronate monooxygenase activity"/>
    <property type="evidence" value="ECO:0007669"/>
    <property type="project" value="InterPro"/>
</dbReference>
<evidence type="ECO:0000256" key="5">
    <source>
        <dbReference type="ARBA" id="ARBA00022643"/>
    </source>
</evidence>
<comment type="catalytic activity">
    <reaction evidence="9">
        <text>3 propionate 3-nitronate + 3 O2 + H2O = 3 3-oxopropanoate + 2 nitrate + nitrite + H2O2 + 3 H(+)</text>
        <dbReference type="Rhea" id="RHEA:57332"/>
        <dbReference type="ChEBI" id="CHEBI:15377"/>
        <dbReference type="ChEBI" id="CHEBI:15378"/>
        <dbReference type="ChEBI" id="CHEBI:15379"/>
        <dbReference type="ChEBI" id="CHEBI:16240"/>
        <dbReference type="ChEBI" id="CHEBI:16301"/>
        <dbReference type="ChEBI" id="CHEBI:17632"/>
        <dbReference type="ChEBI" id="CHEBI:33190"/>
        <dbReference type="ChEBI" id="CHEBI:136067"/>
    </reaction>
</comment>
<dbReference type="InterPro" id="IPR004136">
    <property type="entry name" value="NMO"/>
</dbReference>
<sequence length="347" mass="38827">MKKANDIFGIKYAICQAPMLGVATPEMVAAVSNTGCIGTLPLGGLPTSLNEQLILKTKSLTNKPFIVNLFLNPVVDINKEEIDNMQDELTNLGKQIGYTHQRIETFEQDGYTQNLELVKRLGLKYLAFTFGCFNDQEIEELHHHNIYLIGTATTVEEAVFLDNKGIDAILLQGIEAGGHRGSFLKDSLEDNLPLEDLFDRVFPLVNKPIFVAGGLYSGQIGKKYLDKGAAMICYGSLYIGSDESAAMDYQKELLNQGKPVETKLTKSFSGKFARGILNEYINYIDNSNNSIPYFPIQNILTQKLRSFAKQKKIHNFNSLWCGTNAHYARKESSFNITNKLIKEVYDL</sequence>
<keyword evidence="11" id="KW-1185">Reference proteome</keyword>
<dbReference type="AlphaFoldDB" id="A0A161SN86"/>
<reference evidence="10 11" key="1">
    <citation type="submission" date="2016-01" db="EMBL/GenBank/DDBJ databases">
        <title>Whole genome sequencing of Myroides marinus L41.</title>
        <authorList>
            <person name="Hong K.W."/>
        </authorList>
    </citation>
    <scope>NUCLEOTIDE SEQUENCE [LARGE SCALE GENOMIC DNA]</scope>
    <source>
        <strain evidence="10 11">L41</strain>
    </source>
</reference>
<dbReference type="RefSeq" id="WP_038986705.1">
    <property type="nucleotide sequence ID" value="NZ_JACAJT010000030.1"/>
</dbReference>
<keyword evidence="10" id="KW-0223">Dioxygenase</keyword>
<evidence type="ECO:0000256" key="2">
    <source>
        <dbReference type="ARBA" id="ARBA00009881"/>
    </source>
</evidence>
<keyword evidence="3" id="KW-0216">Detoxification</keyword>
<evidence type="ECO:0000256" key="8">
    <source>
        <dbReference type="ARBA" id="ARBA00031155"/>
    </source>
</evidence>
<proteinExistence type="inferred from homology"/>
<dbReference type="GO" id="GO:0051213">
    <property type="term" value="F:dioxygenase activity"/>
    <property type="evidence" value="ECO:0007669"/>
    <property type="project" value="UniProtKB-KW"/>
</dbReference>
<evidence type="ECO:0000256" key="7">
    <source>
        <dbReference type="ARBA" id="ARBA00023033"/>
    </source>
</evidence>
<comment type="caution">
    <text evidence="10">The sequence shown here is derived from an EMBL/GenBank/DDBJ whole genome shotgun (WGS) entry which is preliminary data.</text>
</comment>
<dbReference type="CDD" id="cd04730">
    <property type="entry name" value="NPD_like"/>
    <property type="match status" value="1"/>
</dbReference>
<keyword evidence="4" id="KW-0285">Flavoprotein</keyword>
<dbReference type="Proteomes" id="UP000076630">
    <property type="component" value="Unassembled WGS sequence"/>
</dbReference>